<dbReference type="SUPFAM" id="SSF51230">
    <property type="entry name" value="Single hybrid motif"/>
    <property type="match status" value="1"/>
</dbReference>
<dbReference type="InterPro" id="IPR011053">
    <property type="entry name" value="Single_hybrid_motif"/>
</dbReference>
<dbReference type="CDD" id="cd06849">
    <property type="entry name" value="lipoyl_domain"/>
    <property type="match status" value="1"/>
</dbReference>
<keyword evidence="4" id="KW-1185">Reference proteome</keyword>
<reference evidence="4" key="1">
    <citation type="journal article" date="2019" name="Int. J. Syst. Evol. Microbiol.">
        <title>The Global Catalogue of Microorganisms (GCM) 10K type strain sequencing project: providing services to taxonomists for standard genome sequencing and annotation.</title>
        <authorList>
            <consortium name="The Broad Institute Genomics Platform"/>
            <consortium name="The Broad Institute Genome Sequencing Center for Infectious Disease"/>
            <person name="Wu L."/>
            <person name="Ma J."/>
        </authorList>
    </citation>
    <scope>NUCLEOTIDE SEQUENCE [LARGE SCALE GENOMIC DNA]</scope>
    <source>
        <strain evidence="4">JCM 11813</strain>
    </source>
</reference>
<dbReference type="Proteomes" id="UP001499979">
    <property type="component" value="Unassembled WGS sequence"/>
</dbReference>
<name>A0ABP4F339_9ACTN</name>
<dbReference type="InterPro" id="IPR000089">
    <property type="entry name" value="Biotin_lipoyl"/>
</dbReference>
<sequence>MLFPALSKETAGAEGVLATWFVSDGATVAADQLLAEVQVDKVAAEVPAPVGGVVHLLVAEEEVVRQGAPIARID</sequence>
<gene>
    <name evidence="3" type="ORF">GCM10009606_29470</name>
</gene>
<feature type="domain" description="Lipoyl-binding" evidence="2">
    <location>
        <begin position="1"/>
        <end position="74"/>
    </location>
</feature>
<protein>
    <recommendedName>
        <fullName evidence="2">Lipoyl-binding domain-containing protein</fullName>
    </recommendedName>
</protein>
<dbReference type="Pfam" id="PF00364">
    <property type="entry name" value="Biotin_lipoyl"/>
    <property type="match status" value="1"/>
</dbReference>
<dbReference type="Gene3D" id="2.40.50.100">
    <property type="match status" value="1"/>
</dbReference>
<evidence type="ECO:0000313" key="4">
    <source>
        <dbReference type="Proteomes" id="UP001499979"/>
    </source>
</evidence>
<organism evidence="3 4">
    <name type="scientific">Nocardioides aquiterrae</name>
    <dbReference type="NCBI Taxonomy" id="203799"/>
    <lineage>
        <taxon>Bacteria</taxon>
        <taxon>Bacillati</taxon>
        <taxon>Actinomycetota</taxon>
        <taxon>Actinomycetes</taxon>
        <taxon>Propionibacteriales</taxon>
        <taxon>Nocardioidaceae</taxon>
        <taxon>Nocardioides</taxon>
    </lineage>
</organism>
<dbReference type="EMBL" id="BAAAJE010000015">
    <property type="protein sequence ID" value="GAA1148873.1"/>
    <property type="molecule type" value="Genomic_DNA"/>
</dbReference>
<proteinExistence type="predicted"/>
<evidence type="ECO:0000313" key="3">
    <source>
        <dbReference type="EMBL" id="GAA1148873.1"/>
    </source>
</evidence>
<dbReference type="PROSITE" id="PS00189">
    <property type="entry name" value="LIPOYL"/>
    <property type="match status" value="1"/>
</dbReference>
<accession>A0ABP4F339</accession>
<evidence type="ECO:0000259" key="2">
    <source>
        <dbReference type="PROSITE" id="PS50968"/>
    </source>
</evidence>
<keyword evidence="1" id="KW-0450">Lipoyl</keyword>
<comment type="caution">
    <text evidence="3">The sequence shown here is derived from an EMBL/GenBank/DDBJ whole genome shotgun (WGS) entry which is preliminary data.</text>
</comment>
<dbReference type="InterPro" id="IPR003016">
    <property type="entry name" value="2-oxoA_DH_lipoyl-BS"/>
</dbReference>
<evidence type="ECO:0000256" key="1">
    <source>
        <dbReference type="ARBA" id="ARBA00022823"/>
    </source>
</evidence>
<dbReference type="PROSITE" id="PS50968">
    <property type="entry name" value="BIOTINYL_LIPOYL"/>
    <property type="match status" value="1"/>
</dbReference>